<keyword evidence="1" id="KW-0472">Membrane</keyword>
<dbReference type="Proteomes" id="UP000183316">
    <property type="component" value="Chromosome"/>
</dbReference>
<dbReference type="AlphaFoldDB" id="A0A192CI28"/>
<sequence length="40" mass="4703">MDYYAVVNDSLLGSGFCFYQNPYLYVFLILLILLFLILYA</sequence>
<proteinExistence type="predicted"/>
<keyword evidence="1" id="KW-1133">Transmembrane helix</keyword>
<accession>A0A192CI28</accession>
<dbReference type="PATRIC" id="fig|941280.3.peg.4091"/>
<organism evidence="2 3">
    <name type="scientific">Escherichia coli O25b:H4</name>
    <dbReference type="NCBI Taxonomy" id="941280"/>
    <lineage>
        <taxon>Bacteria</taxon>
        <taxon>Pseudomonadati</taxon>
        <taxon>Pseudomonadota</taxon>
        <taxon>Gammaproteobacteria</taxon>
        <taxon>Enterobacterales</taxon>
        <taxon>Enterobacteriaceae</taxon>
        <taxon>Escherichia</taxon>
    </lineage>
</organism>
<evidence type="ECO:0000313" key="2">
    <source>
        <dbReference type="EMBL" id="ANK05382.1"/>
    </source>
</evidence>
<feature type="transmembrane region" description="Helical" evidence="1">
    <location>
        <begin position="22"/>
        <end position="39"/>
    </location>
</feature>
<keyword evidence="1" id="KW-0812">Transmembrane</keyword>
<gene>
    <name evidence="2" type="ORF">WLH_04121</name>
</gene>
<protein>
    <submittedName>
        <fullName evidence="2">Uncharacterized protein</fullName>
    </submittedName>
</protein>
<evidence type="ECO:0000313" key="3">
    <source>
        <dbReference type="Proteomes" id="UP000183316"/>
    </source>
</evidence>
<name>A0A192CI28_ECO25</name>
<dbReference type="EMBL" id="CP015085">
    <property type="protein sequence ID" value="ANK05382.1"/>
    <property type="molecule type" value="Genomic_DNA"/>
</dbReference>
<reference evidence="2 3" key="1">
    <citation type="submission" date="2016-03" db="EMBL/GenBank/DDBJ databases">
        <title>Genome Sequence and Comparative Pathogenic Determinants of Uropathogenic Escherichia coli O25b:H4, a Clinical Isolate from Saudi Arabia.</title>
        <authorList>
            <person name="Alyamani E.A.J."/>
            <person name="Khiyami M.A."/>
            <person name="Booq R.Y."/>
            <person name="Bahwerth F.S."/>
            <person name="Vaisvil B."/>
            <person name="Schmitt D.P."/>
            <person name="Kapatral V."/>
        </authorList>
    </citation>
    <scope>NUCLEOTIDE SEQUENCE [LARGE SCALE GENOMIC DNA]</scope>
    <source>
        <strain evidence="2 3">O25b:H4</strain>
    </source>
</reference>
<evidence type="ECO:0000256" key="1">
    <source>
        <dbReference type="SAM" id="Phobius"/>
    </source>
</evidence>